<keyword evidence="6 12" id="KW-0028">Amino-acid biosynthesis</keyword>
<dbReference type="GO" id="GO:0008840">
    <property type="term" value="F:4-hydroxy-tetrahydrodipicolinate synthase activity"/>
    <property type="evidence" value="ECO:0007669"/>
    <property type="project" value="UniProtKB-UniRule"/>
</dbReference>
<evidence type="ECO:0000256" key="2">
    <source>
        <dbReference type="ARBA" id="ARBA00005120"/>
    </source>
</evidence>
<dbReference type="PRINTS" id="PR00146">
    <property type="entry name" value="DHPICSNTHASE"/>
</dbReference>
<evidence type="ECO:0000256" key="14">
    <source>
        <dbReference type="PIRSR" id="PIRSR001365-1"/>
    </source>
</evidence>
<comment type="similarity">
    <text evidence="3 12 13">Belongs to the DapA family.</text>
</comment>
<dbReference type="HAMAP" id="MF_00418">
    <property type="entry name" value="DapA"/>
    <property type="match status" value="1"/>
</dbReference>
<dbReference type="PANTHER" id="PTHR12128:SF66">
    <property type="entry name" value="4-HYDROXY-2-OXOGLUTARATE ALDOLASE, MITOCHONDRIAL"/>
    <property type="match status" value="1"/>
</dbReference>
<comment type="pathway">
    <text evidence="2 12">Amino-acid biosynthesis; L-lysine biosynthesis via DAP pathway; (S)-tetrahydrodipicolinate from L-aspartate: step 3/4.</text>
</comment>
<dbReference type="GO" id="GO:0019877">
    <property type="term" value="P:diaminopimelate biosynthetic process"/>
    <property type="evidence" value="ECO:0007669"/>
    <property type="project" value="UniProtKB-UniRule"/>
</dbReference>
<sequence length="303" mass="31596">MKPVTFTGTFTALVTPFTADGDAVDLAALDALVEAQIEGGVSGLVPCGTTGESPTLSDEEQVLVIKRVVEVAKGRVPVLAGTGSFSTKKTIAASQAALAAGADAVMVVMPYYNKPSQDGMREHVLAVARVVSCPVVLYNIPGRCVVDLSADTTAQICDKAPNVVALKDATGNVLRCQELKRKLGERLTVLSGDDALTLAFGAVGASGVISVSSNVRPREVSEVTRALLMNDFVRARACHFALVDLHNAMFLEPNPAPAKAALAAMGRMTPAVRQPLLPASEATRRKVADVLAALDTNFPKATS</sequence>
<protein>
    <recommendedName>
        <fullName evidence="4 12">4-hydroxy-tetrahydrodipicolinate synthase</fullName>
        <shortName evidence="12">HTPA synthase</shortName>
        <ecNumber evidence="4 12">4.3.3.7</ecNumber>
    </recommendedName>
</protein>
<dbReference type="UniPathway" id="UPA00034">
    <property type="reaction ID" value="UER00017"/>
</dbReference>
<accession>A0A6N7PTP2</accession>
<dbReference type="NCBIfam" id="TIGR00674">
    <property type="entry name" value="dapA"/>
    <property type="match status" value="1"/>
</dbReference>
<dbReference type="AlphaFoldDB" id="A0A6N7PTP2"/>
<comment type="subunit">
    <text evidence="12">Homotetramer; dimer of dimers.</text>
</comment>
<evidence type="ECO:0000256" key="6">
    <source>
        <dbReference type="ARBA" id="ARBA00022605"/>
    </source>
</evidence>
<dbReference type="CDD" id="cd00950">
    <property type="entry name" value="DHDPS"/>
    <property type="match status" value="1"/>
</dbReference>
<evidence type="ECO:0000256" key="8">
    <source>
        <dbReference type="ARBA" id="ARBA00023154"/>
    </source>
</evidence>
<keyword evidence="5 12" id="KW-0963">Cytoplasm</keyword>
<dbReference type="SUPFAM" id="SSF51569">
    <property type="entry name" value="Aldolase"/>
    <property type="match status" value="1"/>
</dbReference>
<dbReference type="Gene3D" id="3.20.20.70">
    <property type="entry name" value="Aldolase class I"/>
    <property type="match status" value="1"/>
</dbReference>
<feature type="active site" description="Proton donor/acceptor" evidence="12 14">
    <location>
        <position position="138"/>
    </location>
</feature>
<dbReference type="InterPro" id="IPR002220">
    <property type="entry name" value="DapA-like"/>
</dbReference>
<evidence type="ECO:0000256" key="11">
    <source>
        <dbReference type="ARBA" id="ARBA00047836"/>
    </source>
</evidence>
<reference evidence="16 17" key="1">
    <citation type="submission" date="2019-10" db="EMBL/GenBank/DDBJ databases">
        <title>A soil myxobacterium in the family Polyangiaceae.</title>
        <authorList>
            <person name="Li Y."/>
            <person name="Wang J."/>
        </authorList>
    </citation>
    <scope>NUCLEOTIDE SEQUENCE [LARGE SCALE GENOMIC DNA]</scope>
    <source>
        <strain evidence="16 17">DSM 14734</strain>
    </source>
</reference>
<dbReference type="SMART" id="SM01130">
    <property type="entry name" value="DHDPS"/>
    <property type="match status" value="1"/>
</dbReference>
<comment type="caution">
    <text evidence="16">The sequence shown here is derived from an EMBL/GenBank/DDBJ whole genome shotgun (WGS) entry which is preliminary data.</text>
</comment>
<keyword evidence="9 12" id="KW-0456">Lyase</keyword>
<keyword evidence="17" id="KW-1185">Reference proteome</keyword>
<feature type="binding site" evidence="12 15">
    <location>
        <position position="209"/>
    </location>
    <ligand>
        <name>pyruvate</name>
        <dbReference type="ChEBI" id="CHEBI:15361"/>
    </ligand>
</feature>
<comment type="caution">
    <text evidence="12">Was originally thought to be a dihydrodipicolinate synthase (DHDPS), catalyzing the condensation of (S)-aspartate-beta-semialdehyde [(S)-ASA] and pyruvate to dihydrodipicolinate (DHDP). However, it was shown in E.coli that the product of the enzymatic reaction is not dihydrodipicolinate but in fact (4S)-4-hydroxy-2,3,4,5-tetrahydro-(2S)-dipicolinic acid (HTPA), and that the consecutive dehydration reaction leading to DHDP is not spontaneous but catalyzed by DapB.</text>
</comment>
<evidence type="ECO:0000256" key="9">
    <source>
        <dbReference type="ARBA" id="ARBA00023239"/>
    </source>
</evidence>
<evidence type="ECO:0000313" key="17">
    <source>
        <dbReference type="Proteomes" id="UP000440224"/>
    </source>
</evidence>
<evidence type="ECO:0000256" key="10">
    <source>
        <dbReference type="ARBA" id="ARBA00023270"/>
    </source>
</evidence>
<keyword evidence="10 12" id="KW-0704">Schiff base</keyword>
<evidence type="ECO:0000256" key="12">
    <source>
        <dbReference type="HAMAP-Rule" id="MF_00418"/>
    </source>
</evidence>
<keyword evidence="8 12" id="KW-0457">Lysine biosynthesis</keyword>
<dbReference type="Proteomes" id="UP000440224">
    <property type="component" value="Unassembled WGS sequence"/>
</dbReference>
<keyword evidence="7 12" id="KW-0220">Diaminopimelate biosynthesis</keyword>
<evidence type="ECO:0000256" key="1">
    <source>
        <dbReference type="ARBA" id="ARBA00003294"/>
    </source>
</evidence>
<dbReference type="GO" id="GO:0005829">
    <property type="term" value="C:cytosol"/>
    <property type="evidence" value="ECO:0007669"/>
    <property type="project" value="TreeGrafter"/>
</dbReference>
<dbReference type="PANTHER" id="PTHR12128">
    <property type="entry name" value="DIHYDRODIPICOLINATE SYNTHASE"/>
    <property type="match status" value="1"/>
</dbReference>
<dbReference type="Pfam" id="PF00701">
    <property type="entry name" value="DHDPS"/>
    <property type="match status" value="1"/>
</dbReference>
<organism evidence="16 17">
    <name type="scientific">Polyangium spumosum</name>
    <dbReference type="NCBI Taxonomy" id="889282"/>
    <lineage>
        <taxon>Bacteria</taxon>
        <taxon>Pseudomonadati</taxon>
        <taxon>Myxococcota</taxon>
        <taxon>Polyangia</taxon>
        <taxon>Polyangiales</taxon>
        <taxon>Polyangiaceae</taxon>
        <taxon>Polyangium</taxon>
    </lineage>
</organism>
<evidence type="ECO:0000313" key="16">
    <source>
        <dbReference type="EMBL" id="MRG94947.1"/>
    </source>
</evidence>
<evidence type="ECO:0000256" key="4">
    <source>
        <dbReference type="ARBA" id="ARBA00012086"/>
    </source>
</evidence>
<feature type="binding site" evidence="12 15">
    <location>
        <position position="50"/>
    </location>
    <ligand>
        <name>pyruvate</name>
        <dbReference type="ChEBI" id="CHEBI:15361"/>
    </ligand>
</feature>
<gene>
    <name evidence="12" type="primary">dapA</name>
    <name evidence="16" type="ORF">GF068_23935</name>
</gene>
<dbReference type="EC" id="4.3.3.7" evidence="4 12"/>
<name>A0A6N7PTP2_9BACT</name>
<feature type="active site" description="Schiff-base intermediate with substrate" evidence="12 14">
    <location>
        <position position="167"/>
    </location>
</feature>
<evidence type="ECO:0000256" key="5">
    <source>
        <dbReference type="ARBA" id="ARBA00022490"/>
    </source>
</evidence>
<dbReference type="InterPro" id="IPR005263">
    <property type="entry name" value="DapA"/>
</dbReference>
<dbReference type="RefSeq" id="WP_153821735.1">
    <property type="nucleotide sequence ID" value="NZ_WJIE01000006.1"/>
</dbReference>
<feature type="site" description="Part of a proton relay during catalysis" evidence="12">
    <location>
        <position position="49"/>
    </location>
</feature>
<dbReference type="PIRSF" id="PIRSF001365">
    <property type="entry name" value="DHDPS"/>
    <property type="match status" value="1"/>
</dbReference>
<dbReference type="GO" id="GO:0009089">
    <property type="term" value="P:lysine biosynthetic process via diaminopimelate"/>
    <property type="evidence" value="ECO:0007669"/>
    <property type="project" value="UniProtKB-UniRule"/>
</dbReference>
<proteinExistence type="inferred from homology"/>
<evidence type="ECO:0000256" key="3">
    <source>
        <dbReference type="ARBA" id="ARBA00007592"/>
    </source>
</evidence>
<comment type="catalytic activity">
    <reaction evidence="11 12">
        <text>L-aspartate 4-semialdehyde + pyruvate = (2S,4S)-4-hydroxy-2,3,4,5-tetrahydrodipicolinate + H2O + H(+)</text>
        <dbReference type="Rhea" id="RHEA:34171"/>
        <dbReference type="ChEBI" id="CHEBI:15361"/>
        <dbReference type="ChEBI" id="CHEBI:15377"/>
        <dbReference type="ChEBI" id="CHEBI:15378"/>
        <dbReference type="ChEBI" id="CHEBI:67139"/>
        <dbReference type="ChEBI" id="CHEBI:537519"/>
        <dbReference type="EC" id="4.3.3.7"/>
    </reaction>
</comment>
<dbReference type="InterPro" id="IPR020624">
    <property type="entry name" value="Schiff_base-form_aldolases_CS"/>
</dbReference>
<evidence type="ECO:0000256" key="7">
    <source>
        <dbReference type="ARBA" id="ARBA00022915"/>
    </source>
</evidence>
<evidence type="ECO:0000256" key="13">
    <source>
        <dbReference type="PIRNR" id="PIRNR001365"/>
    </source>
</evidence>
<dbReference type="InterPro" id="IPR013785">
    <property type="entry name" value="Aldolase_TIM"/>
</dbReference>
<feature type="site" description="Part of a proton relay during catalysis" evidence="12">
    <location>
        <position position="112"/>
    </location>
</feature>
<comment type="function">
    <text evidence="1 12">Catalyzes the condensation of (S)-aspartate-beta-semialdehyde [(S)-ASA] and pyruvate to 4-hydroxy-tetrahydrodipicolinate (HTPA).</text>
</comment>
<dbReference type="EMBL" id="WJIE01000006">
    <property type="protein sequence ID" value="MRG94947.1"/>
    <property type="molecule type" value="Genomic_DNA"/>
</dbReference>
<dbReference type="OrthoDB" id="9782828at2"/>
<evidence type="ECO:0000256" key="15">
    <source>
        <dbReference type="PIRSR" id="PIRSR001365-2"/>
    </source>
</evidence>
<dbReference type="PROSITE" id="PS00665">
    <property type="entry name" value="DHDPS_1"/>
    <property type="match status" value="1"/>
</dbReference>
<comment type="subcellular location">
    <subcellularLocation>
        <location evidence="12">Cytoplasm</location>
    </subcellularLocation>
</comment>